<reference evidence="14" key="2">
    <citation type="submission" date="2021-04" db="EMBL/GenBank/DDBJ databases">
        <authorList>
            <person name="Gilroy R."/>
        </authorList>
    </citation>
    <scope>NUCLEOTIDE SEQUENCE</scope>
    <source>
        <strain evidence="14">687</strain>
    </source>
</reference>
<dbReference type="EMBL" id="JAHLFG010000028">
    <property type="protein sequence ID" value="MBU3826358.1"/>
    <property type="molecule type" value="Genomic_DNA"/>
</dbReference>
<evidence type="ECO:0000256" key="6">
    <source>
        <dbReference type="ARBA" id="ARBA00022729"/>
    </source>
</evidence>
<dbReference type="Gene3D" id="2.50.20.10">
    <property type="entry name" value="Lipoprotein localisation LolA/LolB/LppX"/>
    <property type="match status" value="1"/>
</dbReference>
<organism evidence="14 15">
    <name type="scientific">Candidatus Anaerobiospirillum merdipullorum</name>
    <dbReference type="NCBI Taxonomy" id="2838450"/>
    <lineage>
        <taxon>Bacteria</taxon>
        <taxon>Pseudomonadati</taxon>
        <taxon>Pseudomonadota</taxon>
        <taxon>Gammaproteobacteria</taxon>
        <taxon>Aeromonadales</taxon>
        <taxon>Succinivibrionaceae</taxon>
        <taxon>Anaerobiospirillum</taxon>
    </lineage>
</organism>
<keyword evidence="10" id="KW-0143">Chaperone</keyword>
<dbReference type="AlphaFoldDB" id="A0A9E2KMS3"/>
<evidence type="ECO:0000256" key="5">
    <source>
        <dbReference type="ARBA" id="ARBA00022448"/>
    </source>
</evidence>
<comment type="similarity">
    <text evidence="2">Belongs to the LolB family.</text>
</comment>
<gene>
    <name evidence="14" type="primary">lolB</name>
    <name evidence="14" type="ORF">IAA31_02580</name>
</gene>
<evidence type="ECO:0000256" key="2">
    <source>
        <dbReference type="ARBA" id="ARBA00009696"/>
    </source>
</evidence>
<reference evidence="14" key="1">
    <citation type="journal article" date="2021" name="PeerJ">
        <title>Extensive microbial diversity within the chicken gut microbiome revealed by metagenomics and culture.</title>
        <authorList>
            <person name="Gilroy R."/>
            <person name="Ravi A."/>
            <person name="Getino M."/>
            <person name="Pursley I."/>
            <person name="Horton D.L."/>
            <person name="Alikhan N.F."/>
            <person name="Baker D."/>
            <person name="Gharbi K."/>
            <person name="Hall N."/>
            <person name="Watson M."/>
            <person name="Adriaenssens E.M."/>
            <person name="Foster-Nyarko E."/>
            <person name="Jarju S."/>
            <person name="Secka A."/>
            <person name="Antonio M."/>
            <person name="Oren A."/>
            <person name="Chaudhuri R.R."/>
            <person name="La Ragione R."/>
            <person name="Hildebrand F."/>
            <person name="Pallen M.J."/>
        </authorList>
    </citation>
    <scope>NUCLEOTIDE SEQUENCE</scope>
    <source>
        <strain evidence="14">687</strain>
    </source>
</reference>
<feature type="signal peptide" evidence="13">
    <location>
        <begin position="1"/>
        <end position="26"/>
    </location>
</feature>
<keyword evidence="11" id="KW-0998">Cell outer membrane</keyword>
<dbReference type="NCBIfam" id="TIGR00548">
    <property type="entry name" value="lolB"/>
    <property type="match status" value="1"/>
</dbReference>
<dbReference type="CDD" id="cd16326">
    <property type="entry name" value="LolB"/>
    <property type="match status" value="1"/>
</dbReference>
<name>A0A9E2KMS3_9GAMM</name>
<proteinExistence type="inferred from homology"/>
<evidence type="ECO:0000256" key="3">
    <source>
        <dbReference type="ARBA" id="ARBA00011245"/>
    </source>
</evidence>
<dbReference type="InterPro" id="IPR029046">
    <property type="entry name" value="LolA/LolB/LppX"/>
</dbReference>
<keyword evidence="5" id="KW-0813">Transport</keyword>
<keyword evidence="6 13" id="KW-0732">Signal</keyword>
<sequence>MHTSKRLLSAAVLGLTALIFGGCQTAQEPTAIVSSPAYWQQMQQKLQQVTRYQLSGRLGVSGSTRFSANFTLTANQDNYELELTSPFGATLANLTVKPGEAILVADGKTYQAADAQSLFYETFNLDLPLSSLRTLSLGLIGPASILLPDGQLLSSAQDGFVVNYQHFKEFDGYALPTDLNVNKGQLYIKLKVNEVAYIE</sequence>
<protein>
    <recommendedName>
        <fullName evidence="4">Outer-membrane lipoprotein LolB</fullName>
    </recommendedName>
</protein>
<dbReference type="Pfam" id="PF03550">
    <property type="entry name" value="LolB"/>
    <property type="match status" value="1"/>
</dbReference>
<comment type="caution">
    <text evidence="14">The sequence shown here is derived from an EMBL/GenBank/DDBJ whole genome shotgun (WGS) entry which is preliminary data.</text>
</comment>
<evidence type="ECO:0000256" key="12">
    <source>
        <dbReference type="ARBA" id="ARBA00023288"/>
    </source>
</evidence>
<evidence type="ECO:0000256" key="1">
    <source>
        <dbReference type="ARBA" id="ARBA00004459"/>
    </source>
</evidence>
<dbReference type="PROSITE" id="PS51257">
    <property type="entry name" value="PROKAR_LIPOPROTEIN"/>
    <property type="match status" value="1"/>
</dbReference>
<dbReference type="SUPFAM" id="SSF89392">
    <property type="entry name" value="Prokaryotic lipoproteins and lipoprotein localization factors"/>
    <property type="match status" value="1"/>
</dbReference>
<evidence type="ECO:0000313" key="15">
    <source>
        <dbReference type="Proteomes" id="UP000824150"/>
    </source>
</evidence>
<accession>A0A9E2KMS3</accession>
<evidence type="ECO:0000256" key="11">
    <source>
        <dbReference type="ARBA" id="ARBA00023237"/>
    </source>
</evidence>
<dbReference type="GO" id="GO:0009279">
    <property type="term" value="C:cell outer membrane"/>
    <property type="evidence" value="ECO:0007669"/>
    <property type="project" value="UniProtKB-SubCell"/>
</dbReference>
<evidence type="ECO:0000256" key="13">
    <source>
        <dbReference type="SAM" id="SignalP"/>
    </source>
</evidence>
<keyword evidence="7" id="KW-0653">Protein transport</keyword>
<evidence type="ECO:0000256" key="10">
    <source>
        <dbReference type="ARBA" id="ARBA00023186"/>
    </source>
</evidence>
<comment type="subunit">
    <text evidence="3">Monomer.</text>
</comment>
<keyword evidence="12 14" id="KW-0449">Lipoprotein</keyword>
<dbReference type="Proteomes" id="UP000824150">
    <property type="component" value="Unassembled WGS sequence"/>
</dbReference>
<keyword evidence="9" id="KW-0564">Palmitate</keyword>
<evidence type="ECO:0000256" key="7">
    <source>
        <dbReference type="ARBA" id="ARBA00022927"/>
    </source>
</evidence>
<feature type="chain" id="PRO_5039000080" description="Outer-membrane lipoprotein LolB" evidence="13">
    <location>
        <begin position="27"/>
        <end position="199"/>
    </location>
</feature>
<dbReference type="GO" id="GO:0015031">
    <property type="term" value="P:protein transport"/>
    <property type="evidence" value="ECO:0007669"/>
    <property type="project" value="UniProtKB-KW"/>
</dbReference>
<comment type="subcellular location">
    <subcellularLocation>
        <location evidence="1">Cell outer membrane</location>
        <topology evidence="1">Lipid-anchor</topology>
    </subcellularLocation>
</comment>
<keyword evidence="8" id="KW-0472">Membrane</keyword>
<dbReference type="InterPro" id="IPR004565">
    <property type="entry name" value="OM_lipoprot_LolB"/>
</dbReference>
<evidence type="ECO:0000256" key="8">
    <source>
        <dbReference type="ARBA" id="ARBA00023136"/>
    </source>
</evidence>
<evidence type="ECO:0000313" key="14">
    <source>
        <dbReference type="EMBL" id="MBU3826358.1"/>
    </source>
</evidence>
<evidence type="ECO:0000256" key="4">
    <source>
        <dbReference type="ARBA" id="ARBA00016202"/>
    </source>
</evidence>
<evidence type="ECO:0000256" key="9">
    <source>
        <dbReference type="ARBA" id="ARBA00023139"/>
    </source>
</evidence>